<proteinExistence type="predicted"/>
<dbReference type="Proteomes" id="UP000831701">
    <property type="component" value="Chromosome 6"/>
</dbReference>
<organism evidence="1 2">
    <name type="scientific">Scortum barcoo</name>
    <name type="common">barcoo grunter</name>
    <dbReference type="NCBI Taxonomy" id="214431"/>
    <lineage>
        <taxon>Eukaryota</taxon>
        <taxon>Metazoa</taxon>
        <taxon>Chordata</taxon>
        <taxon>Craniata</taxon>
        <taxon>Vertebrata</taxon>
        <taxon>Euteleostomi</taxon>
        <taxon>Actinopterygii</taxon>
        <taxon>Neopterygii</taxon>
        <taxon>Teleostei</taxon>
        <taxon>Neoteleostei</taxon>
        <taxon>Acanthomorphata</taxon>
        <taxon>Eupercaria</taxon>
        <taxon>Centrarchiformes</taxon>
        <taxon>Terapontoidei</taxon>
        <taxon>Terapontidae</taxon>
        <taxon>Scortum</taxon>
    </lineage>
</organism>
<dbReference type="EMBL" id="CM041536">
    <property type="protein sequence ID" value="KAI3370926.1"/>
    <property type="molecule type" value="Genomic_DNA"/>
</dbReference>
<keyword evidence="2" id="KW-1185">Reference proteome</keyword>
<accession>A0ACB8WT73</accession>
<name>A0ACB8WT73_9TELE</name>
<gene>
    <name evidence="1" type="ORF">L3Q82_023478</name>
</gene>
<evidence type="ECO:0000313" key="1">
    <source>
        <dbReference type="EMBL" id="KAI3370926.1"/>
    </source>
</evidence>
<feature type="non-terminal residue" evidence="1">
    <location>
        <position position="733"/>
    </location>
</feature>
<sequence length="733" mass="79719">MFLLLCILCLMAPTGYSHQTCLPSPTGDKECSVPPGSLQSPDPPGSPQDYGPPGPPGPSRLHGLPGPPGRLILHPGSKLYFTLHPTLTQERLESVDRLDLCGKGLLDLMSEDVKPLKTHLAKLEIGEYPLQPLQGSVTGNVFIWTFIPDLLLVVFFQLLNFDFVRRVGQKYFVSYKQRGSFSTAVDFCSQRGLELALPQNEEENSMLTQVFGDVHKTAWINVNSNKAEGNFEADLKNRPLTFTKWGEGQPDRSIQDTGCTMLSENGVWRVTHTANTNLLFAFAPLLWVKKKKKRHVLIPFNVKRNSEVTVTLTVLAQLVSLHPSLQTTAEQTVMNPAGYPSEAVPLQGRYDGQPGQPGYPGQPGQPGQPGYPGQPGQPGYPEQPGQPGPSALVQYTTVNINSDPPKDHIIWSLFCFVYSNPCCLGLAALIFSIKARDRKMAGDLNGARHYGSTARCLNIWATVLASVIILICFIVIIVTAVQTKQAYDIYSRNSYNYNYRGQYQGPKGDAGSSGPVGVPGPVGAPGARGKIGDVGPVGMPGHPGMVGFPGRAGDGLCRRELLGPIVHDLETLEKSTTKLEQGEQGMMGFPGPPGPRGPPGPPGIPGLPGQPGLHTVCEQAVNFDFVRRVGQKYFVSNKQRGSFSTAVDFCSQRGLELALPQNEEENSVLTQVFGDVHKTAWINVNNNKAEGNFEADLKNRPLTFTKWGEGQPDRSIQDTGCTMLSENSVWRVT</sequence>
<protein>
    <submittedName>
        <fullName evidence="1">Uncharacterized protein</fullName>
    </submittedName>
</protein>
<evidence type="ECO:0000313" key="2">
    <source>
        <dbReference type="Proteomes" id="UP000831701"/>
    </source>
</evidence>
<reference evidence="1" key="1">
    <citation type="submission" date="2022-04" db="EMBL/GenBank/DDBJ databases">
        <title>Jade perch genome.</title>
        <authorList>
            <person name="Chao B."/>
        </authorList>
    </citation>
    <scope>NUCLEOTIDE SEQUENCE</scope>
    <source>
        <strain evidence="1">CB-2022</strain>
    </source>
</reference>
<comment type="caution">
    <text evidence="1">The sequence shown here is derived from an EMBL/GenBank/DDBJ whole genome shotgun (WGS) entry which is preliminary data.</text>
</comment>